<evidence type="ECO:0000313" key="3">
    <source>
        <dbReference type="EMBL" id="NWX93189.1"/>
    </source>
</evidence>
<evidence type="ECO:0000256" key="2">
    <source>
        <dbReference type="ARBA" id="ARBA00023002"/>
    </source>
</evidence>
<dbReference type="Proteomes" id="UP000538817">
    <property type="component" value="Unassembled WGS sequence"/>
</dbReference>
<dbReference type="AlphaFoldDB" id="A0A7K7ABW7"/>
<feature type="non-terminal residue" evidence="3">
    <location>
        <position position="1"/>
    </location>
</feature>
<dbReference type="InterPro" id="IPR002347">
    <property type="entry name" value="SDR_fam"/>
</dbReference>
<evidence type="ECO:0000256" key="1">
    <source>
        <dbReference type="ARBA" id="ARBA00006484"/>
    </source>
</evidence>
<proteinExistence type="inferred from homology"/>
<gene>
    <name evidence="3" type="primary">Dhrs13</name>
    <name evidence="3" type="ORF">NOTPEN_R06712</name>
</gene>
<dbReference type="Gene3D" id="3.40.50.720">
    <property type="entry name" value="NAD(P)-binding Rossmann-like Domain"/>
    <property type="match status" value="1"/>
</dbReference>
<protein>
    <submittedName>
        <fullName evidence="3">DHR13 reductase</fullName>
    </submittedName>
</protein>
<dbReference type="EMBL" id="VZSG01001317">
    <property type="protein sequence ID" value="NWX93189.1"/>
    <property type="molecule type" value="Genomic_DNA"/>
</dbReference>
<name>A0A7K7ABW7_9AVES</name>
<organism evidence="3 4">
    <name type="scientific">Nothoprocta pentlandii</name>
    <dbReference type="NCBI Taxonomy" id="2585814"/>
    <lineage>
        <taxon>Eukaryota</taxon>
        <taxon>Metazoa</taxon>
        <taxon>Chordata</taxon>
        <taxon>Craniata</taxon>
        <taxon>Vertebrata</taxon>
        <taxon>Euteleostomi</taxon>
        <taxon>Archelosauria</taxon>
        <taxon>Archosauria</taxon>
        <taxon>Dinosauria</taxon>
        <taxon>Saurischia</taxon>
        <taxon>Theropoda</taxon>
        <taxon>Coelurosauria</taxon>
        <taxon>Aves</taxon>
        <taxon>Palaeognathae</taxon>
        <taxon>Tinamiformes</taxon>
        <taxon>Tinamidae</taxon>
        <taxon>Nothoprocta</taxon>
    </lineage>
</organism>
<dbReference type="Pfam" id="PF00106">
    <property type="entry name" value="adh_short"/>
    <property type="match status" value="1"/>
</dbReference>
<accession>A0A7K7ABW7</accession>
<dbReference type="InterPro" id="IPR036291">
    <property type="entry name" value="NAD(P)-bd_dom_sf"/>
</dbReference>
<dbReference type="GO" id="GO:0016491">
    <property type="term" value="F:oxidoreductase activity"/>
    <property type="evidence" value="ECO:0007669"/>
    <property type="project" value="UniProtKB-KW"/>
</dbReference>
<sequence length="79" mass="8459">SGIGLATALELARRGARVIVATRSAPRGEAAARRIRTETGNAEVLFMHLDLASLRSVRAFASAVLRQEPRLHLLINNAG</sequence>
<evidence type="ECO:0000313" key="4">
    <source>
        <dbReference type="Proteomes" id="UP000538817"/>
    </source>
</evidence>
<reference evidence="3 4" key="1">
    <citation type="submission" date="2019-09" db="EMBL/GenBank/DDBJ databases">
        <title>Bird 10,000 Genomes (B10K) Project - Family phase.</title>
        <authorList>
            <person name="Zhang G."/>
        </authorList>
    </citation>
    <scope>NUCLEOTIDE SEQUENCE [LARGE SCALE GENOMIC DNA]</scope>
    <source>
        <strain evidence="3">B10K-MSB-04</strain>
    </source>
</reference>
<comment type="caution">
    <text evidence="3">The sequence shown here is derived from an EMBL/GenBank/DDBJ whole genome shotgun (WGS) entry which is preliminary data.</text>
</comment>
<feature type="non-terminal residue" evidence="3">
    <location>
        <position position="79"/>
    </location>
</feature>
<keyword evidence="2" id="KW-0560">Oxidoreductase</keyword>
<comment type="similarity">
    <text evidence="1">Belongs to the short-chain dehydrogenases/reductases (SDR) family.</text>
</comment>
<keyword evidence="4" id="KW-1185">Reference proteome</keyword>
<dbReference type="PANTHER" id="PTHR43157:SF44">
    <property type="entry name" value="DEHYDROGENASE_REDUCTASE SDR FAMILY MEMBER 13"/>
    <property type="match status" value="1"/>
</dbReference>
<dbReference type="SUPFAM" id="SSF51735">
    <property type="entry name" value="NAD(P)-binding Rossmann-fold domains"/>
    <property type="match status" value="1"/>
</dbReference>
<dbReference type="PANTHER" id="PTHR43157">
    <property type="entry name" value="PHOSPHATIDYLINOSITOL-GLYCAN BIOSYNTHESIS CLASS F PROTEIN-RELATED"/>
    <property type="match status" value="1"/>
</dbReference>